<dbReference type="Proteomes" id="UP000030889">
    <property type="component" value="Unassembled WGS sequence"/>
</dbReference>
<keyword evidence="1" id="KW-1133">Transmembrane helix</keyword>
<keyword evidence="1" id="KW-0812">Transmembrane</keyword>
<feature type="transmembrane region" description="Helical" evidence="1">
    <location>
        <begin position="281"/>
        <end position="303"/>
    </location>
</feature>
<accession>A0ABR4YML7</accession>
<sequence length="309" mass="32843">MTFGAAGDTTVVRTFPYGVPEGADSLVRLSFGADDTVRHVPGRLLPTDSLPEPCSPVLPADTVSAADIYGPVSFVPVAGAPEPCGIPVTFGVGYQMLTVLLLLLYLLLVFRAGGHAARMMRAVWGRGGEGKHRHDGDMPGAEVQALILSCGLLMCGLAAVKIFELWGEWRWLPSSLWGGGWLAVPAVMLALLAVMGVQSAVLHVVGKLTFSTEFIRMLCAKRLSLFASMTVTGTPAVLLAALSGGVWADVAAGLFVTVTVAHLALYAGRSFLWFIDRKVSILLWILYLCAVEAMPFGIFAVGLSRSWPV</sequence>
<proteinExistence type="predicted"/>
<evidence type="ECO:0000256" key="1">
    <source>
        <dbReference type="SAM" id="Phobius"/>
    </source>
</evidence>
<protein>
    <recommendedName>
        <fullName evidence="4">DUF4271 domain-containing protein</fullName>
    </recommendedName>
</protein>
<gene>
    <name evidence="2" type="ORF">LG35_00080</name>
</gene>
<reference evidence="2 3" key="1">
    <citation type="submission" date="2014-09" db="EMBL/GenBank/DDBJ databases">
        <title>Alistipes sp. 627, sp. nov., a novel member of the family Rikenellaceae isolated from human faeces.</title>
        <authorList>
            <person name="Shkoporov A.N."/>
            <person name="Chaplin A.V."/>
            <person name="Motuzova O.V."/>
            <person name="Kafarskaia L.I."/>
            <person name="Khokhlova E.V."/>
            <person name="Efimov B.A."/>
        </authorList>
    </citation>
    <scope>NUCLEOTIDE SEQUENCE [LARGE SCALE GENOMIC DNA]</scope>
    <source>
        <strain evidence="2 3">627</strain>
    </source>
</reference>
<organism evidence="2 3">
    <name type="scientific">Alistipes inops</name>
    <dbReference type="NCBI Taxonomy" id="1501391"/>
    <lineage>
        <taxon>Bacteria</taxon>
        <taxon>Pseudomonadati</taxon>
        <taxon>Bacteroidota</taxon>
        <taxon>Bacteroidia</taxon>
        <taxon>Bacteroidales</taxon>
        <taxon>Rikenellaceae</taxon>
        <taxon>Alistipes</taxon>
    </lineage>
</organism>
<dbReference type="InterPro" id="IPR025367">
    <property type="entry name" value="DUF4271"/>
</dbReference>
<dbReference type="Pfam" id="PF14093">
    <property type="entry name" value="DUF4271"/>
    <property type="match status" value="1"/>
</dbReference>
<keyword evidence="3" id="KW-1185">Reference proteome</keyword>
<feature type="transmembrane region" description="Helical" evidence="1">
    <location>
        <begin position="92"/>
        <end position="110"/>
    </location>
</feature>
<feature type="transmembrane region" description="Helical" evidence="1">
    <location>
        <begin position="225"/>
        <end position="248"/>
    </location>
</feature>
<feature type="transmembrane region" description="Helical" evidence="1">
    <location>
        <begin position="183"/>
        <end position="205"/>
    </location>
</feature>
<name>A0ABR4YML7_9BACT</name>
<comment type="caution">
    <text evidence="2">The sequence shown here is derived from an EMBL/GenBank/DDBJ whole genome shotgun (WGS) entry which is preliminary data.</text>
</comment>
<evidence type="ECO:0000313" key="3">
    <source>
        <dbReference type="Proteomes" id="UP000030889"/>
    </source>
</evidence>
<dbReference type="EMBL" id="JRGF01000001">
    <property type="protein sequence ID" value="KHE42916.1"/>
    <property type="molecule type" value="Genomic_DNA"/>
</dbReference>
<dbReference type="RefSeq" id="WP_035471091.1">
    <property type="nucleotide sequence ID" value="NZ_JRGF01000001.1"/>
</dbReference>
<feature type="transmembrane region" description="Helical" evidence="1">
    <location>
        <begin position="143"/>
        <end position="163"/>
    </location>
</feature>
<evidence type="ECO:0000313" key="2">
    <source>
        <dbReference type="EMBL" id="KHE42916.1"/>
    </source>
</evidence>
<evidence type="ECO:0008006" key="4">
    <source>
        <dbReference type="Google" id="ProtNLM"/>
    </source>
</evidence>
<feature type="transmembrane region" description="Helical" evidence="1">
    <location>
        <begin position="254"/>
        <end position="274"/>
    </location>
</feature>
<keyword evidence="1" id="KW-0472">Membrane</keyword>